<reference evidence="1" key="1">
    <citation type="submission" date="2022-03" db="EMBL/GenBank/DDBJ databases">
        <title>Sea Food Isolates.</title>
        <authorList>
            <person name="Li c."/>
        </authorList>
    </citation>
    <scope>NUCLEOTIDE SEQUENCE</scope>
    <source>
        <strain evidence="1">19MO03SA05</strain>
    </source>
</reference>
<name>A0AAU6VDL6_UNCXX</name>
<sequence length="73" mass="8124">MLKKNIELDDIEDGLKHVSDMASELYAELVDLGLNEAAKKAERLAYMSWMITKLDCKADKQESSAVISAIKHG</sequence>
<organism evidence="1">
    <name type="scientific">bacterium 19MO03SA05</name>
    <dbReference type="NCBI Taxonomy" id="2920620"/>
    <lineage>
        <taxon>Bacteria</taxon>
    </lineage>
</organism>
<proteinExistence type="predicted"/>
<dbReference type="AlphaFoldDB" id="A0AAU6VDL6"/>
<dbReference type="EMBL" id="CP095350">
    <property type="protein sequence ID" value="XAG83403.1"/>
    <property type="molecule type" value="Genomic_DNA"/>
</dbReference>
<gene>
    <name evidence="1" type="ORF">MRM63_07325</name>
</gene>
<protein>
    <submittedName>
        <fullName evidence="1">Uncharacterized protein</fullName>
    </submittedName>
</protein>
<accession>A0AAU6VDL6</accession>
<evidence type="ECO:0000313" key="1">
    <source>
        <dbReference type="EMBL" id="XAG83403.1"/>
    </source>
</evidence>